<evidence type="ECO:0000313" key="1">
    <source>
        <dbReference type="EMBL" id="KAA6401635.1"/>
    </source>
</evidence>
<dbReference type="Proteomes" id="UP000324800">
    <property type="component" value="Unassembled WGS sequence"/>
</dbReference>
<evidence type="ECO:0008006" key="3">
    <source>
        <dbReference type="Google" id="ProtNLM"/>
    </source>
</evidence>
<dbReference type="AlphaFoldDB" id="A0A5J4X4P1"/>
<comment type="caution">
    <text evidence="1">The sequence shown here is derived from an EMBL/GenBank/DDBJ whole genome shotgun (WGS) entry which is preliminary data.</text>
</comment>
<dbReference type="EMBL" id="SNRW01000358">
    <property type="protein sequence ID" value="KAA6401635.1"/>
    <property type="molecule type" value="Genomic_DNA"/>
</dbReference>
<gene>
    <name evidence="1" type="ORF">EZS28_002838</name>
</gene>
<organism evidence="1 2">
    <name type="scientific">Streblomastix strix</name>
    <dbReference type="NCBI Taxonomy" id="222440"/>
    <lineage>
        <taxon>Eukaryota</taxon>
        <taxon>Metamonada</taxon>
        <taxon>Preaxostyla</taxon>
        <taxon>Oxymonadida</taxon>
        <taxon>Streblomastigidae</taxon>
        <taxon>Streblomastix</taxon>
    </lineage>
</organism>
<name>A0A5J4X4P1_9EUKA</name>
<proteinExistence type="predicted"/>
<sequence length="298" mass="33434">MTVYIDEALLDAAGLMDFSELYAYIRERESRHPIETAPPVPVGDQTLLEQVKINANILENTNEVFVPPEPNMPFEALKQINYDSNNDGKVDIMDVWNGSGQGTHEAQSYEYDVMKKQSDLVDHHIEGTVLHNFLNNDIKLIDKFGIYKTDRAAYYIQDGPIVIFSFGAKLEDNIQNIYIIFSTVDNKILPPYAKYHALHANKIKLLISKVGKCLSWVNNHVVKSYVLPAAKQFSGLPPGGSFVTKGIEAQSSAPDAFNVQGSKQEAKNKFNDLMDDPYLRNLPIESLSRLIKLRGGQS</sequence>
<protein>
    <recommendedName>
        <fullName evidence="3">EF-hand domain-containing protein</fullName>
    </recommendedName>
</protein>
<accession>A0A5J4X4P1</accession>
<evidence type="ECO:0000313" key="2">
    <source>
        <dbReference type="Proteomes" id="UP000324800"/>
    </source>
</evidence>
<reference evidence="1 2" key="1">
    <citation type="submission" date="2019-03" db="EMBL/GenBank/DDBJ databases">
        <title>Single cell metagenomics reveals metabolic interactions within the superorganism composed of flagellate Streblomastix strix and complex community of Bacteroidetes bacteria on its surface.</title>
        <authorList>
            <person name="Treitli S.C."/>
            <person name="Kolisko M."/>
            <person name="Husnik F."/>
            <person name="Keeling P."/>
            <person name="Hampl V."/>
        </authorList>
    </citation>
    <scope>NUCLEOTIDE SEQUENCE [LARGE SCALE GENOMIC DNA]</scope>
    <source>
        <strain evidence="1">ST1C</strain>
    </source>
</reference>